<sequence length="1368" mass="155096">MKKIVIIIILLFVCCLVGGQQPNPIISIYDISEKTIDRYSKYPSDTKHTQCDFSFNLLSVDNSNSGEVLIVSTNEVIPVFKSFLNIFNNETAYVTQVSLYQVDPGTYSNTFFSTFSNDTSINNTITINFSCQLIDFNTLNYTLYGYNTNLTSTSLFNIGLILNFNLKYPVNNVVTESYYPFVGKLTDSLFAFYPSINMDPSFKISFGNGSSLNLTIPQIYFKNSTNNNTKVITYPPNNEDFIQLGFTSFPIFQFTSNSNNNINPFMVCIGQFGSNYFPTPVYQSKNGDITFLGSMIENTNTLRYSFYAQYYDNNSNIFLPIFNKTTNITLLPNLFSGKFNVTYTPSNETSLINTAIFSLFGYSYHYQFSQINCYMDPINRNFGFPFGFSYGTNFNLTTKVSFLQSMNSSQNSFSFNFLNYYFTIKSNQYIASTDTQKEIPSILFFEIIHLADCIFLFRIKMIDFFCMYLENDFTYKLVGFESLVNLEKGGIGLYEFVFSYRTIKFSYIRVFDSMGRTKTYSIGDYISLNPVSTVYSSHGEFNSFLFYNVSFLLNDIDVTNKSVDNILYFNYDGIDINTPTILILCDYVSYPQLENMSFASWNSTILKFQIQFTVPANTQLGYIPFILMIGNGGPLISEVLPDSYQLRVKSTYFDAFGPIFEKITKINKGDIIGWKFKISDPINGFLKGNIVIRGEMDSSIYIYNLTKNELINGDIYNGDYEINITLSSICASQNYLITDVEFWDTAFNLNIFSIWKPTLSIKNPFINYLNDSTINKIYKQCNGINNGIDDTPPILKSFNATNNIYTNGTQVISFNFEAVDEDTGIKDGQLPTVYITTGLLQVIQGKPILISKNSTAALFTCDIEIPCGFGYKQDLIFSVYGFINNGGYYSGYSTDCLKNNSFTYSISDVPLLKRFFIESTTSITSSGNKLWILGSLFNDNNIVYIKYYGESNFTQISKPTKLYGVAILIEDVKPTDKPFTIKIVENGTSNYRNKESNQYVVTPKVYNYPPSLIPTLTPIPTNKPQQCLGEPECGGKNQGYCSQSGCVCYQPWVGIDCSSQIIIIPQPSTNTSTPTVEIPIIPGTNNSTNNNQTNYFIFRSLISIVSLRELDYQSKQIKSFLFDKWIFTTISNSKSKYETTIINNNITTTITVNIEWFKDSTNITFANSQITMDPSSVKYTIEISEYKFSNNLNQLQLVMSASFETNNNNDICSLTEFGDSSNGDNSNYFKIQIEDHSLYGRFIKRAIIDNFVRSIDNILLDSSMETIKTPSSSQSFIGITIPNYKQSIVVDPDFSVLIDSKSVSNNQDNSICNRNSKLSTPQLIGIIIGSVGFAAVLIFSLTYYIIKKRRESKFVKSFDKKLKTINNK</sequence>
<feature type="domain" description="DUF7035" evidence="5">
    <location>
        <begin position="653"/>
        <end position="782"/>
    </location>
</feature>
<feature type="domain" description="DUF7949" evidence="6">
    <location>
        <begin position="1027"/>
        <end position="1061"/>
    </location>
</feature>
<keyword evidence="1" id="KW-0472">Membrane</keyword>
<keyword evidence="2" id="KW-0732">Signal</keyword>
<name>A0AAN7U4L7_9MYCE</name>
<evidence type="ECO:0000259" key="3">
    <source>
        <dbReference type="Pfam" id="PF22933"/>
    </source>
</evidence>
<evidence type="ECO:0000313" key="8">
    <source>
        <dbReference type="Proteomes" id="UP001344447"/>
    </source>
</evidence>
<proteinExistence type="predicted"/>
<organism evidence="7 8">
    <name type="scientific">Dictyostelium firmibasis</name>
    <dbReference type="NCBI Taxonomy" id="79012"/>
    <lineage>
        <taxon>Eukaryota</taxon>
        <taxon>Amoebozoa</taxon>
        <taxon>Evosea</taxon>
        <taxon>Eumycetozoa</taxon>
        <taxon>Dictyostelia</taxon>
        <taxon>Dictyosteliales</taxon>
        <taxon>Dictyosteliaceae</taxon>
        <taxon>Dictyostelium</taxon>
    </lineage>
</organism>
<evidence type="ECO:0008006" key="9">
    <source>
        <dbReference type="Google" id="ProtNLM"/>
    </source>
</evidence>
<reference evidence="7 8" key="1">
    <citation type="submission" date="2023-11" db="EMBL/GenBank/DDBJ databases">
        <title>Dfirmibasis_genome.</title>
        <authorList>
            <person name="Edelbroek B."/>
            <person name="Kjellin J."/>
            <person name="Jerlstrom-Hultqvist J."/>
            <person name="Soderbom F."/>
        </authorList>
    </citation>
    <scope>NUCLEOTIDE SEQUENCE [LARGE SCALE GENOMIC DNA]</scope>
    <source>
        <strain evidence="7 8">TNS-C-14</strain>
    </source>
</reference>
<keyword evidence="1" id="KW-0812">Transmembrane</keyword>
<dbReference type="InterPro" id="IPR057709">
    <property type="entry name" value="DUF7949"/>
</dbReference>
<dbReference type="PANTHER" id="PTHR31378:SF29">
    <property type="entry name" value="EGF-LIKE DOMAIN-CONTAINING PROTEIN-RELATED"/>
    <property type="match status" value="1"/>
</dbReference>
<dbReference type="InterPro" id="IPR055462">
    <property type="entry name" value="DUF7034"/>
</dbReference>
<dbReference type="Pfam" id="PF25820">
    <property type="entry name" value="DUF7949"/>
    <property type="match status" value="1"/>
</dbReference>
<protein>
    <recommendedName>
        <fullName evidence="9">EGF-like domain-containing protein</fullName>
    </recommendedName>
</protein>
<evidence type="ECO:0000313" key="7">
    <source>
        <dbReference type="EMBL" id="KAK5578670.1"/>
    </source>
</evidence>
<dbReference type="PANTHER" id="PTHR31378">
    <property type="entry name" value="EGF-LIKE DOMAIN-CONTAINING PROTEIN-RELATED-RELATED"/>
    <property type="match status" value="1"/>
</dbReference>
<feature type="chain" id="PRO_5042933079" description="EGF-like domain-containing protein" evidence="2">
    <location>
        <begin position="20"/>
        <end position="1368"/>
    </location>
</feature>
<feature type="signal peptide" evidence="2">
    <location>
        <begin position="1"/>
        <end position="19"/>
    </location>
</feature>
<evidence type="ECO:0000256" key="2">
    <source>
        <dbReference type="SAM" id="SignalP"/>
    </source>
</evidence>
<dbReference type="Pfam" id="PF22933">
    <property type="entry name" value="ComC_SSD"/>
    <property type="match status" value="1"/>
</dbReference>
<dbReference type="Pfam" id="PF23033">
    <property type="entry name" value="DUF7034"/>
    <property type="match status" value="1"/>
</dbReference>
<keyword evidence="1" id="KW-1133">Transmembrane helix</keyword>
<dbReference type="InterPro" id="IPR054484">
    <property type="entry name" value="ComC_SSD"/>
</dbReference>
<accession>A0AAN7U4L7</accession>
<evidence type="ECO:0000256" key="1">
    <source>
        <dbReference type="SAM" id="Phobius"/>
    </source>
</evidence>
<feature type="transmembrane region" description="Helical" evidence="1">
    <location>
        <begin position="1323"/>
        <end position="1346"/>
    </location>
</feature>
<evidence type="ECO:0000259" key="6">
    <source>
        <dbReference type="Pfam" id="PF25820"/>
    </source>
</evidence>
<evidence type="ECO:0000259" key="4">
    <source>
        <dbReference type="Pfam" id="PF23033"/>
    </source>
</evidence>
<feature type="domain" description="ComC supersandwich" evidence="3">
    <location>
        <begin position="1088"/>
        <end position="1297"/>
    </location>
</feature>
<gene>
    <name evidence="7" type="ORF">RB653_008343</name>
</gene>
<dbReference type="Proteomes" id="UP001344447">
    <property type="component" value="Unassembled WGS sequence"/>
</dbReference>
<keyword evidence="8" id="KW-1185">Reference proteome</keyword>
<comment type="caution">
    <text evidence="7">The sequence shown here is derived from an EMBL/GenBank/DDBJ whole genome shotgun (WGS) entry which is preliminary data.</text>
</comment>
<dbReference type="Pfam" id="PF23034">
    <property type="entry name" value="DUF7035"/>
    <property type="match status" value="1"/>
</dbReference>
<dbReference type="InterPro" id="IPR055463">
    <property type="entry name" value="DUF7035"/>
</dbReference>
<feature type="domain" description="DUF7034" evidence="4">
    <location>
        <begin position="793"/>
        <end position="907"/>
    </location>
</feature>
<evidence type="ECO:0000259" key="5">
    <source>
        <dbReference type="Pfam" id="PF23034"/>
    </source>
</evidence>
<dbReference type="EMBL" id="JAVFKY010000003">
    <property type="protein sequence ID" value="KAK5578670.1"/>
    <property type="molecule type" value="Genomic_DNA"/>
</dbReference>